<dbReference type="Proteomes" id="UP001456524">
    <property type="component" value="Unassembled WGS sequence"/>
</dbReference>
<sequence>MVLSVAGWLCGLESFQPWTTNGGKWVRAEVRVILTREGQRAYGMIYPALPRSTQHIVHDSTAAVSGLMITYPCLFLIFDYKRPLSVSTVTAQPATAHTTEVVETEREWQLLCRVRTSERIYCRCSGVLASFACLEDLVNGRSVSVDDCMCWTMMLMSRKGI</sequence>
<protein>
    <submittedName>
        <fullName evidence="1">Uncharacterized protein</fullName>
    </submittedName>
</protein>
<evidence type="ECO:0000313" key="1">
    <source>
        <dbReference type="EMBL" id="KAK8175893.1"/>
    </source>
</evidence>
<gene>
    <name evidence="1" type="ORF">IWX90DRAFT_125807</name>
</gene>
<comment type="caution">
    <text evidence="1">The sequence shown here is derived from an EMBL/GenBank/DDBJ whole genome shotgun (WGS) entry which is preliminary data.</text>
</comment>
<accession>A0ABR1Y4Y1</accession>
<keyword evidence="2" id="KW-1185">Reference proteome</keyword>
<proteinExistence type="predicted"/>
<name>A0ABR1Y4Y1_9PEZI</name>
<dbReference type="EMBL" id="JBBWUH010000002">
    <property type="protein sequence ID" value="KAK8175893.1"/>
    <property type="molecule type" value="Genomic_DNA"/>
</dbReference>
<evidence type="ECO:0000313" key="2">
    <source>
        <dbReference type="Proteomes" id="UP001456524"/>
    </source>
</evidence>
<organism evidence="1 2">
    <name type="scientific">Phyllosticta citrichinensis</name>
    <dbReference type="NCBI Taxonomy" id="1130410"/>
    <lineage>
        <taxon>Eukaryota</taxon>
        <taxon>Fungi</taxon>
        <taxon>Dikarya</taxon>
        <taxon>Ascomycota</taxon>
        <taxon>Pezizomycotina</taxon>
        <taxon>Dothideomycetes</taxon>
        <taxon>Dothideomycetes incertae sedis</taxon>
        <taxon>Botryosphaeriales</taxon>
        <taxon>Phyllostictaceae</taxon>
        <taxon>Phyllosticta</taxon>
    </lineage>
</organism>
<reference evidence="1 2" key="1">
    <citation type="journal article" date="2022" name="G3 (Bethesda)">
        <title>Enemy or ally: a genomic approach to elucidate the lifestyle of Phyllosticta citrichinaensis.</title>
        <authorList>
            <person name="Buijs V.A."/>
            <person name="Groenewald J.Z."/>
            <person name="Haridas S."/>
            <person name="LaButti K.M."/>
            <person name="Lipzen A."/>
            <person name="Martin F.M."/>
            <person name="Barry K."/>
            <person name="Grigoriev I.V."/>
            <person name="Crous P.W."/>
            <person name="Seidl M.F."/>
        </authorList>
    </citation>
    <scope>NUCLEOTIDE SEQUENCE [LARGE SCALE GENOMIC DNA]</scope>
    <source>
        <strain evidence="1 2">CBS 129764</strain>
    </source>
</reference>